<name>A0A6J6I2Y0_9ZZZZ</name>
<protein>
    <submittedName>
        <fullName evidence="1">Unannotated protein</fullName>
    </submittedName>
</protein>
<dbReference type="AlphaFoldDB" id="A0A6J6I2Y0"/>
<sequence length="77" mass="8317">MVSAVRTSEIKPLMRLPMRSIRVPRIGPKKIPGMEVRATSAPALAADPVISRASQGSAIKTIEPEITLVMFESSTNK</sequence>
<dbReference type="EMBL" id="CAEZVE010000038">
    <property type="protein sequence ID" value="CAB4618209.1"/>
    <property type="molecule type" value="Genomic_DNA"/>
</dbReference>
<gene>
    <name evidence="1" type="ORF">UFOPK1931_00319</name>
</gene>
<reference evidence="1" key="1">
    <citation type="submission" date="2020-05" db="EMBL/GenBank/DDBJ databases">
        <authorList>
            <person name="Chiriac C."/>
            <person name="Salcher M."/>
            <person name="Ghai R."/>
            <person name="Kavagutti S V."/>
        </authorList>
    </citation>
    <scope>NUCLEOTIDE SEQUENCE</scope>
</reference>
<accession>A0A6J6I2Y0</accession>
<proteinExistence type="predicted"/>
<evidence type="ECO:0000313" key="1">
    <source>
        <dbReference type="EMBL" id="CAB4618209.1"/>
    </source>
</evidence>
<organism evidence="1">
    <name type="scientific">freshwater metagenome</name>
    <dbReference type="NCBI Taxonomy" id="449393"/>
    <lineage>
        <taxon>unclassified sequences</taxon>
        <taxon>metagenomes</taxon>
        <taxon>ecological metagenomes</taxon>
    </lineage>
</organism>